<accession>A0A378SLN9</accession>
<dbReference type="EMBL" id="UGQM01000001">
    <property type="protein sequence ID" value="STZ43038.1"/>
    <property type="molecule type" value="Genomic_DNA"/>
</dbReference>
<proteinExistence type="predicted"/>
<reference evidence="1 2" key="1">
    <citation type="submission" date="2018-06" db="EMBL/GenBank/DDBJ databases">
        <authorList>
            <consortium name="Pathogen Informatics"/>
            <person name="Doyle S."/>
        </authorList>
    </citation>
    <scope>NUCLEOTIDE SEQUENCE [LARGE SCALE GENOMIC DNA]</scope>
    <source>
        <strain evidence="1 2">NCTC10742</strain>
    </source>
</reference>
<evidence type="ECO:0000313" key="1">
    <source>
        <dbReference type="EMBL" id="STZ43038.1"/>
    </source>
</evidence>
<dbReference type="Proteomes" id="UP000254291">
    <property type="component" value="Unassembled WGS sequence"/>
</dbReference>
<name>A0A378SLN9_9MYCO</name>
<evidence type="ECO:0000313" key="2">
    <source>
        <dbReference type="Proteomes" id="UP000254291"/>
    </source>
</evidence>
<organism evidence="1 2">
    <name type="scientific">Mycolicibacterium gilvum</name>
    <dbReference type="NCBI Taxonomy" id="1804"/>
    <lineage>
        <taxon>Bacteria</taxon>
        <taxon>Bacillati</taxon>
        <taxon>Actinomycetota</taxon>
        <taxon>Actinomycetes</taxon>
        <taxon>Mycobacteriales</taxon>
        <taxon>Mycobacteriaceae</taxon>
        <taxon>Mycolicibacterium</taxon>
    </lineage>
</organism>
<gene>
    <name evidence="1" type="ORF">NCTC10742_02255</name>
</gene>
<protein>
    <submittedName>
        <fullName evidence="1">Uncharacterized protein</fullName>
    </submittedName>
</protein>
<dbReference type="AlphaFoldDB" id="A0A378SLN9"/>
<sequence length="32" mass="3666">MHDLVQGHEHSFVVTAARLLPTREPKPTWQPS</sequence>